<feature type="region of interest" description="Disordered" evidence="1">
    <location>
        <begin position="42"/>
        <end position="68"/>
    </location>
</feature>
<dbReference type="EMBL" id="CP034210">
    <property type="protein sequence ID" value="QBZ65966.1"/>
    <property type="molecule type" value="Genomic_DNA"/>
</dbReference>
<protein>
    <submittedName>
        <fullName evidence="2">Uncharacterized protein</fullName>
    </submittedName>
</protein>
<gene>
    <name evidence="2" type="ORF">PoMZ_12933</name>
</gene>
<evidence type="ECO:0000313" key="3">
    <source>
        <dbReference type="Proteomes" id="UP000294847"/>
    </source>
</evidence>
<reference evidence="2 3" key="1">
    <citation type="journal article" date="2019" name="Mol. Biol. Evol.">
        <title>Blast fungal genomes show frequent chromosomal changes, gene gains and losses, and effector gene turnover.</title>
        <authorList>
            <person name="Gomez Luciano L.B."/>
            <person name="Jason Tsai I."/>
            <person name="Chuma I."/>
            <person name="Tosa Y."/>
            <person name="Chen Y.H."/>
            <person name="Li J.Y."/>
            <person name="Li M.Y."/>
            <person name="Jade Lu M.Y."/>
            <person name="Nakayashiki H."/>
            <person name="Li W.H."/>
        </authorList>
    </citation>
    <scope>NUCLEOTIDE SEQUENCE [LARGE SCALE GENOMIC DNA]</scope>
    <source>
        <strain evidence="2">MZ5-1-6</strain>
    </source>
</reference>
<dbReference type="AlphaFoldDB" id="A0A4P7NVK3"/>
<accession>A0A4P7NVK3</accession>
<evidence type="ECO:0000313" key="2">
    <source>
        <dbReference type="EMBL" id="QBZ65966.1"/>
    </source>
</evidence>
<proteinExistence type="predicted"/>
<name>A0A4P7NVK3_PYROR</name>
<evidence type="ECO:0000256" key="1">
    <source>
        <dbReference type="SAM" id="MobiDB-lite"/>
    </source>
</evidence>
<sequence length="271" mass="27789">MSVLDLAPHLGLPVDLNADSLRGLLDAKRGGLLPAVRGLQRGAPLADQPSGCEEALAGQGSPLHTGQVPAAETHQPAADDVAHAGRLGLGQEATVVEGRLDGNAGPDLGLEVGDDGPGRFLLRLAERAPVGGLVASCRRPAQQCVGVEVPEYRVDDRSADRAAGGVIGGQVDRTAHQAPRAYASCGLERGMRTISLVVGCRSPRVSRWTSPLALAAAPEPELLFSPDRSSCARLSISACFLRLVMRASSPVLRSLAMGLGGSGGGPLPDTG</sequence>
<dbReference type="Proteomes" id="UP000294847">
    <property type="component" value="Chromosome 7"/>
</dbReference>
<organism evidence="2 3">
    <name type="scientific">Pyricularia oryzae</name>
    <name type="common">Rice blast fungus</name>
    <name type="synonym">Magnaporthe oryzae</name>
    <dbReference type="NCBI Taxonomy" id="318829"/>
    <lineage>
        <taxon>Eukaryota</taxon>
        <taxon>Fungi</taxon>
        <taxon>Dikarya</taxon>
        <taxon>Ascomycota</taxon>
        <taxon>Pezizomycotina</taxon>
        <taxon>Sordariomycetes</taxon>
        <taxon>Sordariomycetidae</taxon>
        <taxon>Magnaporthales</taxon>
        <taxon>Pyriculariaceae</taxon>
        <taxon>Pyricularia</taxon>
    </lineage>
</organism>